<feature type="region of interest" description="Disordered" evidence="2">
    <location>
        <begin position="455"/>
        <end position="474"/>
    </location>
</feature>
<proteinExistence type="inferred from homology"/>
<reference evidence="4" key="2">
    <citation type="submission" date="2019-02" db="EMBL/GenBank/DDBJ databases">
        <title>Granulicella sibirica sp. nov., a psychrotolerant acidobacterium isolated from an organic soil layer in forested tundra, West Siberia.</title>
        <authorList>
            <person name="Oshkin I.Y."/>
            <person name="Kulichevskaya I.S."/>
            <person name="Rijpstra W.I.C."/>
            <person name="Sinninghe Damste J.S."/>
            <person name="Rakitin A.L."/>
            <person name="Ravin N.V."/>
            <person name="Dedysh S.N."/>
        </authorList>
    </citation>
    <scope>NUCLEOTIDE SEQUENCE [LARGE SCALE GENOMIC DNA]</scope>
    <source>
        <strain evidence="4">AF10</strain>
    </source>
</reference>
<keyword evidence="4" id="KW-1185">Reference proteome</keyword>
<name>A0A4Q0T3X6_9BACT</name>
<dbReference type="Gene3D" id="1.20.1600.10">
    <property type="entry name" value="Outer membrane efflux proteins (OEP)"/>
    <property type="match status" value="1"/>
</dbReference>
<dbReference type="GO" id="GO:0015562">
    <property type="term" value="F:efflux transmembrane transporter activity"/>
    <property type="evidence" value="ECO:0007669"/>
    <property type="project" value="InterPro"/>
</dbReference>
<evidence type="ECO:0000256" key="1">
    <source>
        <dbReference type="ARBA" id="ARBA00007613"/>
    </source>
</evidence>
<organism evidence="3 4">
    <name type="scientific">Granulicella sibirica</name>
    <dbReference type="NCBI Taxonomy" id="2479048"/>
    <lineage>
        <taxon>Bacteria</taxon>
        <taxon>Pseudomonadati</taxon>
        <taxon>Acidobacteriota</taxon>
        <taxon>Terriglobia</taxon>
        <taxon>Terriglobales</taxon>
        <taxon>Acidobacteriaceae</taxon>
        <taxon>Granulicella</taxon>
    </lineage>
</organism>
<dbReference type="PIRSF" id="PIRSF001892">
    <property type="entry name" value="CyaE"/>
    <property type="match status" value="1"/>
</dbReference>
<feature type="compositionally biased region" description="Basic and acidic residues" evidence="2">
    <location>
        <begin position="459"/>
        <end position="474"/>
    </location>
</feature>
<dbReference type="Pfam" id="PF02321">
    <property type="entry name" value="OEP"/>
    <property type="match status" value="2"/>
</dbReference>
<dbReference type="InterPro" id="IPR010131">
    <property type="entry name" value="MdtP/NodT-like"/>
</dbReference>
<reference evidence="3 4" key="1">
    <citation type="submission" date="2018-11" db="EMBL/GenBank/DDBJ databases">
        <authorList>
            <person name="Mardanov A.V."/>
            <person name="Ravin N.V."/>
            <person name="Dedysh S.N."/>
        </authorList>
    </citation>
    <scope>NUCLEOTIDE SEQUENCE [LARGE SCALE GENOMIC DNA]</scope>
    <source>
        <strain evidence="3 4">AF10</strain>
    </source>
</reference>
<comment type="similarity">
    <text evidence="1">Belongs to the outer membrane factor (OMF) (TC 1.B.17) family.</text>
</comment>
<comment type="caution">
    <text evidence="3">The sequence shown here is derived from an EMBL/GenBank/DDBJ whole genome shotgun (WGS) entry which is preliminary data.</text>
</comment>
<protein>
    <submittedName>
        <fullName evidence="3">Cobalt-zinc-cadmium resistance protein CzcA</fullName>
    </submittedName>
</protein>
<evidence type="ECO:0000313" key="3">
    <source>
        <dbReference type="EMBL" id="RXH57230.1"/>
    </source>
</evidence>
<dbReference type="InterPro" id="IPR003423">
    <property type="entry name" value="OMP_efflux"/>
</dbReference>
<evidence type="ECO:0000313" key="4">
    <source>
        <dbReference type="Proteomes" id="UP000289437"/>
    </source>
</evidence>
<dbReference type="PANTHER" id="PTHR30203:SF29">
    <property type="entry name" value="PROTEIN CYAE"/>
    <property type="match status" value="1"/>
</dbReference>
<dbReference type="SUPFAM" id="SSF56954">
    <property type="entry name" value="Outer membrane efflux proteins (OEP)"/>
    <property type="match status" value="1"/>
</dbReference>
<dbReference type="EMBL" id="RDSM01000001">
    <property type="protein sequence ID" value="RXH57230.1"/>
    <property type="molecule type" value="Genomic_DNA"/>
</dbReference>
<sequence length="474" mass="51377">MASTPASVADCAARAIPADTIAKIDPNHTYSLAELIDLAERNNPRTRIVWERARQSAERLGLEKSEYYPLLAAAATFADQRTISPFPKPLAPRGYTLAEIPLTEPEVTLNYLLFDFGGRAARVDSARAEKLAAGANFIAANQQVAFSVASNYYKLLTAQERLVATKDTLKTAQTTQDAAENQLANGRSTMPDVLNARAETAQAVFDMESADGDEKIARVQLSEVVGAEPSPFITIDAQKDSPLPASLSLSIEELIDRAIKDRPDLAAEVADIRAAEDAVRNAKAAYRPKIELSGSAGYLSIFPSTDYGQLGNASAVVWSGALGIEWRVFDGGARKNNLLIAKSREREAKDSLRETKDKAVREVWTAYIAFHTAQRQHDASIALLDSANSSYSASLEAYQYGVKNLVDVVTAERQLAQARLSGVTARSRLLLEAVDLEFVTGNLLRSLPPAAKLQSLDTVKPKDGTLKQEDGQKP</sequence>
<dbReference type="AlphaFoldDB" id="A0A4Q0T3X6"/>
<dbReference type="InterPro" id="IPR028351">
    <property type="entry name" value="CyaE"/>
</dbReference>
<evidence type="ECO:0000256" key="2">
    <source>
        <dbReference type="SAM" id="MobiDB-lite"/>
    </source>
</evidence>
<dbReference type="Proteomes" id="UP000289437">
    <property type="component" value="Unassembled WGS sequence"/>
</dbReference>
<gene>
    <name evidence="3" type="ORF">GRAN_0540</name>
</gene>
<dbReference type="PANTHER" id="PTHR30203">
    <property type="entry name" value="OUTER MEMBRANE CATION EFFLUX PROTEIN"/>
    <property type="match status" value="1"/>
</dbReference>
<accession>A0A4Q0T3X6</accession>